<dbReference type="PRINTS" id="PR00081">
    <property type="entry name" value="GDHRDH"/>
</dbReference>
<dbReference type="InterPro" id="IPR036291">
    <property type="entry name" value="NAD(P)-bd_dom_sf"/>
</dbReference>
<dbReference type="SUPFAM" id="SSF51735">
    <property type="entry name" value="NAD(P)-binding Rossmann-fold domains"/>
    <property type="match status" value="1"/>
</dbReference>
<dbReference type="InterPro" id="IPR002347">
    <property type="entry name" value="SDR_fam"/>
</dbReference>
<comment type="similarity">
    <text evidence="1">Belongs to the short-chain dehydrogenases/reductases (SDR) family.</text>
</comment>
<gene>
    <name evidence="3" type="ORF">VV01_16190</name>
</gene>
<dbReference type="GO" id="GO:0016020">
    <property type="term" value="C:membrane"/>
    <property type="evidence" value="ECO:0007669"/>
    <property type="project" value="TreeGrafter"/>
</dbReference>
<protein>
    <recommendedName>
        <fullName evidence="5">Short-chain dehydrogenase</fullName>
    </recommendedName>
</protein>
<comment type="caution">
    <text evidence="3">The sequence shown here is derived from an EMBL/GenBank/DDBJ whole genome shotgun (WGS) entry which is preliminary data.</text>
</comment>
<evidence type="ECO:0000313" key="3">
    <source>
        <dbReference type="EMBL" id="KNX38337.1"/>
    </source>
</evidence>
<name>A0A0L6CKQ1_9MICO</name>
<reference evidence="4" key="1">
    <citation type="submission" date="2015-03" db="EMBL/GenBank/DDBJ databases">
        <title>Luteipulveratus halotolerans sp. nov., a novel actinobacterium (Dermacoccaceae) from Sarawak, Malaysia.</title>
        <authorList>
            <person name="Juboi H."/>
            <person name="Basik A."/>
            <person name="Shamsul S.S."/>
            <person name="Arnold P."/>
            <person name="Schmitt E.K."/>
            <person name="Sanglier J.-J."/>
            <person name="Yeo T."/>
        </authorList>
    </citation>
    <scope>NUCLEOTIDE SEQUENCE [LARGE SCALE GENOMIC DNA]</scope>
    <source>
        <strain evidence="4">C296001</strain>
    </source>
</reference>
<dbReference type="PANTHER" id="PTHR44196:SF1">
    <property type="entry name" value="DEHYDROGENASE_REDUCTASE SDR FAMILY MEMBER 7B"/>
    <property type="match status" value="1"/>
</dbReference>
<organism evidence="3 4">
    <name type="scientific">Luteipulveratus halotolerans</name>
    <dbReference type="NCBI Taxonomy" id="1631356"/>
    <lineage>
        <taxon>Bacteria</taxon>
        <taxon>Bacillati</taxon>
        <taxon>Actinomycetota</taxon>
        <taxon>Actinomycetes</taxon>
        <taxon>Micrococcales</taxon>
        <taxon>Dermacoccaceae</taxon>
        <taxon>Luteipulveratus</taxon>
    </lineage>
</organism>
<accession>A0A0L6CKQ1</accession>
<dbReference type="PANTHER" id="PTHR44196">
    <property type="entry name" value="DEHYDROGENASE/REDUCTASE SDR FAMILY MEMBER 7B"/>
    <property type="match status" value="1"/>
</dbReference>
<proteinExistence type="inferred from homology"/>
<dbReference type="STRING" id="1631356.VV01_16190"/>
<evidence type="ECO:0000256" key="1">
    <source>
        <dbReference type="ARBA" id="ARBA00006484"/>
    </source>
</evidence>
<dbReference type="EMBL" id="LAIR01000002">
    <property type="protein sequence ID" value="KNX38337.1"/>
    <property type="molecule type" value="Genomic_DNA"/>
</dbReference>
<keyword evidence="4" id="KW-1185">Reference proteome</keyword>
<keyword evidence="2" id="KW-0560">Oxidoreductase</keyword>
<sequence length="278" mass="29091">MPGALPPVATPNSRAGCTRRVTSRLRRMGRVLITGASSGIGAALARRLAAPGHELVLTARRQHELDAVAADVRRSGGSARVIAADLRDDDSVDGLVASLSAAPDAVVCNAGLSIARSAAEQVGRHHDLERSMRVTFLGHSRLVLGLLPAMAARGSGHVVGVPTVNARMPVPGWGAYCASKAAMDGWLRAIGPELRRDSIDVSVVELGLVRTPMSAPTYGDRPPFSESAADAAARIERVLRRPRPLVSPAWARAGSTLTAAAPALSARLIGLGSLRRRR</sequence>
<evidence type="ECO:0000313" key="4">
    <source>
        <dbReference type="Proteomes" id="UP000037397"/>
    </source>
</evidence>
<evidence type="ECO:0000256" key="2">
    <source>
        <dbReference type="ARBA" id="ARBA00023002"/>
    </source>
</evidence>
<dbReference type="Proteomes" id="UP000037397">
    <property type="component" value="Unassembled WGS sequence"/>
</dbReference>
<dbReference type="GO" id="GO:0016491">
    <property type="term" value="F:oxidoreductase activity"/>
    <property type="evidence" value="ECO:0007669"/>
    <property type="project" value="UniProtKB-KW"/>
</dbReference>
<dbReference type="Gene3D" id="3.40.50.720">
    <property type="entry name" value="NAD(P)-binding Rossmann-like Domain"/>
    <property type="match status" value="1"/>
</dbReference>
<evidence type="ECO:0008006" key="5">
    <source>
        <dbReference type="Google" id="ProtNLM"/>
    </source>
</evidence>
<dbReference type="Pfam" id="PF00106">
    <property type="entry name" value="adh_short"/>
    <property type="match status" value="1"/>
</dbReference>
<dbReference type="AlphaFoldDB" id="A0A0L6CKQ1"/>
<dbReference type="CDD" id="cd05233">
    <property type="entry name" value="SDR_c"/>
    <property type="match status" value="1"/>
</dbReference>